<keyword evidence="1" id="KW-0443">Lipid metabolism</keyword>
<dbReference type="GO" id="GO:0006646">
    <property type="term" value="P:phosphatidylethanolamine biosynthetic process"/>
    <property type="evidence" value="ECO:0007669"/>
    <property type="project" value="TreeGrafter"/>
</dbReference>
<keyword evidence="1" id="KW-0444">Lipid biosynthesis</keyword>
<protein>
    <recommendedName>
        <fullName evidence="6">Choline/ethanolamine kinase</fullName>
    </recommendedName>
</protein>
<evidence type="ECO:0000313" key="5">
    <source>
        <dbReference type="Proteomes" id="UP001152799"/>
    </source>
</evidence>
<proteinExistence type="inferred from homology"/>
<name>A0A9N9MTI0_9CUCU</name>
<gene>
    <name evidence="4" type="ORF">CEUTPL_LOCUS10754</name>
</gene>
<reference evidence="4" key="1">
    <citation type="submission" date="2022-01" db="EMBL/GenBank/DDBJ databases">
        <authorList>
            <person name="King R."/>
        </authorList>
    </citation>
    <scope>NUCLEOTIDE SEQUENCE</scope>
</reference>
<dbReference type="Pfam" id="PF01633">
    <property type="entry name" value="Choline_kinase"/>
    <property type="match status" value="1"/>
</dbReference>
<dbReference type="GO" id="GO:0004305">
    <property type="term" value="F:ethanolamine kinase activity"/>
    <property type="evidence" value="ECO:0007669"/>
    <property type="project" value="TreeGrafter"/>
</dbReference>
<dbReference type="Gene3D" id="3.30.200.20">
    <property type="entry name" value="Phosphorylase Kinase, domain 1"/>
    <property type="match status" value="1"/>
</dbReference>
<dbReference type="OrthoDB" id="3649325at2759"/>
<dbReference type="PANTHER" id="PTHR22603">
    <property type="entry name" value="CHOLINE/ETHANOALAMINE KINASE"/>
    <property type="match status" value="1"/>
</dbReference>
<dbReference type="InterPro" id="IPR011009">
    <property type="entry name" value="Kinase-like_dom_sf"/>
</dbReference>
<keyword evidence="1" id="KW-0594">Phospholipid biosynthesis</keyword>
<evidence type="ECO:0000256" key="3">
    <source>
        <dbReference type="ARBA" id="ARBA00038211"/>
    </source>
</evidence>
<dbReference type="CDD" id="cd05156">
    <property type="entry name" value="ChoK_euk"/>
    <property type="match status" value="1"/>
</dbReference>
<evidence type="ECO:0000256" key="2">
    <source>
        <dbReference type="ARBA" id="ARBA00023264"/>
    </source>
</evidence>
<evidence type="ECO:0008006" key="6">
    <source>
        <dbReference type="Google" id="ProtNLM"/>
    </source>
</evidence>
<dbReference type="GO" id="GO:0005737">
    <property type="term" value="C:cytoplasm"/>
    <property type="evidence" value="ECO:0007669"/>
    <property type="project" value="TreeGrafter"/>
</dbReference>
<keyword evidence="2" id="KW-1208">Phospholipid metabolism</keyword>
<dbReference type="SUPFAM" id="SSF56112">
    <property type="entry name" value="Protein kinase-like (PK-like)"/>
    <property type="match status" value="1"/>
</dbReference>
<evidence type="ECO:0000256" key="1">
    <source>
        <dbReference type="ARBA" id="ARBA00023209"/>
    </source>
</evidence>
<accession>A0A9N9MTI0</accession>
<dbReference type="Gene3D" id="3.90.1200.10">
    <property type="match status" value="1"/>
</dbReference>
<dbReference type="GO" id="GO:0004103">
    <property type="term" value="F:choline kinase activity"/>
    <property type="evidence" value="ECO:0007669"/>
    <property type="project" value="TreeGrafter"/>
</dbReference>
<comment type="similarity">
    <text evidence="3">Belongs to the choline/ethanolamine kinase family.</text>
</comment>
<organism evidence="4 5">
    <name type="scientific">Ceutorhynchus assimilis</name>
    <name type="common">cabbage seed weevil</name>
    <dbReference type="NCBI Taxonomy" id="467358"/>
    <lineage>
        <taxon>Eukaryota</taxon>
        <taxon>Metazoa</taxon>
        <taxon>Ecdysozoa</taxon>
        <taxon>Arthropoda</taxon>
        <taxon>Hexapoda</taxon>
        <taxon>Insecta</taxon>
        <taxon>Pterygota</taxon>
        <taxon>Neoptera</taxon>
        <taxon>Endopterygota</taxon>
        <taxon>Coleoptera</taxon>
        <taxon>Polyphaga</taxon>
        <taxon>Cucujiformia</taxon>
        <taxon>Curculionidae</taxon>
        <taxon>Ceutorhynchinae</taxon>
        <taxon>Ceutorhynchus</taxon>
    </lineage>
</organism>
<dbReference type="Proteomes" id="UP001152799">
    <property type="component" value="Chromosome 6"/>
</dbReference>
<dbReference type="PANTHER" id="PTHR22603:SF93">
    <property type="entry name" value="RE24176P"/>
    <property type="match status" value="1"/>
</dbReference>
<dbReference type="EMBL" id="OU892282">
    <property type="protein sequence ID" value="CAG9770299.1"/>
    <property type="molecule type" value="Genomic_DNA"/>
</dbReference>
<evidence type="ECO:0000313" key="4">
    <source>
        <dbReference type="EMBL" id="CAG9770299.1"/>
    </source>
</evidence>
<keyword evidence="5" id="KW-1185">Reference proteome</keyword>
<dbReference type="AlphaFoldDB" id="A0A9N9MTI0"/>
<sequence>MLDTGIKKGDAHMRELAARICRDYLHGAWKNVTSEDIGFKHISGGLSNLLYHISLPTELYDSYEDDKKHDAQEPKEVLIRIYGQTHGEGALEALITESVIFTLLSERGLGPKLHGIFPGGRIEEYINARPLLTSELADEKLSAKIAQKMASLHSMEVPLHKEPGWLWNTIDRWLKTCEKKLKGDIPGFVTDLLDGIDLRGETKWLKQRLEQENSPVVFCHNDMQEGNILISMDQDKENNPNDPELVIIDFEYCSYNYRGFDIANHFIEWVYNCKEENYPYYREDWSNYPTEQQRLNFIRTYLIERGSRENAKKVLKEVEVFTLASHFFWALWGFINAETSQIPFGYWEYGCSRLSAYFQLKERLSCNMQIKRKVECLSLD</sequence>